<keyword evidence="2" id="KW-1185">Reference proteome</keyword>
<name>A0A9N9AZY0_9GLOM</name>
<dbReference type="EMBL" id="CAJVPJ010000677">
    <property type="protein sequence ID" value="CAG8548244.1"/>
    <property type="molecule type" value="Genomic_DNA"/>
</dbReference>
<dbReference type="OrthoDB" id="10481965at2759"/>
<comment type="caution">
    <text evidence="1">The sequence shown here is derived from an EMBL/GenBank/DDBJ whole genome shotgun (WGS) entry which is preliminary data.</text>
</comment>
<evidence type="ECO:0000313" key="2">
    <source>
        <dbReference type="Proteomes" id="UP000789572"/>
    </source>
</evidence>
<protein>
    <submittedName>
        <fullName evidence="1">3817_t:CDS:1</fullName>
    </submittedName>
</protein>
<sequence>MSESNNINNNYVDGVYQPEDYFDNINHNPPIQMPINPQAQSQAQHFRPHATSFPLHGNVDINIIDYGNNENIISYQSNPSVSYYYPGVDTSMNGPLNTPFRNQVASYENSFCPLCGFSNGYFDRIDRSITHTFTQNSNVMNESTSREYTVIREVRIQFVLGTLPATASFDEVLALIQK</sequence>
<proteinExistence type="predicted"/>
<organism evidence="1 2">
    <name type="scientific">Paraglomus occultum</name>
    <dbReference type="NCBI Taxonomy" id="144539"/>
    <lineage>
        <taxon>Eukaryota</taxon>
        <taxon>Fungi</taxon>
        <taxon>Fungi incertae sedis</taxon>
        <taxon>Mucoromycota</taxon>
        <taxon>Glomeromycotina</taxon>
        <taxon>Glomeromycetes</taxon>
        <taxon>Paraglomerales</taxon>
        <taxon>Paraglomeraceae</taxon>
        <taxon>Paraglomus</taxon>
    </lineage>
</organism>
<reference evidence="1" key="1">
    <citation type="submission" date="2021-06" db="EMBL/GenBank/DDBJ databases">
        <authorList>
            <person name="Kallberg Y."/>
            <person name="Tangrot J."/>
            <person name="Rosling A."/>
        </authorList>
    </citation>
    <scope>NUCLEOTIDE SEQUENCE</scope>
    <source>
        <strain evidence="1">IA702</strain>
    </source>
</reference>
<accession>A0A9N9AZY0</accession>
<dbReference type="AlphaFoldDB" id="A0A9N9AZY0"/>
<dbReference type="Proteomes" id="UP000789572">
    <property type="component" value="Unassembled WGS sequence"/>
</dbReference>
<evidence type="ECO:0000313" key="1">
    <source>
        <dbReference type="EMBL" id="CAG8548244.1"/>
    </source>
</evidence>
<gene>
    <name evidence="1" type="ORF">POCULU_LOCUS4886</name>
</gene>